<dbReference type="RefSeq" id="WP_005001104.1">
    <property type="nucleotide sequence ID" value="NZ_CH672427.1"/>
</dbReference>
<dbReference type="GO" id="GO:0006508">
    <property type="term" value="P:proteolysis"/>
    <property type="evidence" value="ECO:0007669"/>
    <property type="project" value="UniProtKB-KW"/>
</dbReference>
<dbReference type="HAMAP" id="MF_00188">
    <property type="entry name" value="Pept_M48_protease_HtpX"/>
    <property type="match status" value="1"/>
</dbReference>
<evidence type="ECO:0000256" key="5">
    <source>
        <dbReference type="ARBA" id="ARBA00022692"/>
    </source>
</evidence>
<keyword evidence="8 12" id="KW-0862">Zinc</keyword>
<dbReference type="EC" id="3.4.24.-" evidence="12"/>
<dbReference type="STRING" id="314278.NB231_07662"/>
<dbReference type="PANTHER" id="PTHR43221:SF1">
    <property type="entry name" value="PROTEASE HTPX"/>
    <property type="match status" value="1"/>
</dbReference>
<dbReference type="HOGENOM" id="CLU_042266_3_0_6"/>
<keyword evidence="9 12" id="KW-1133">Transmembrane helix</keyword>
<evidence type="ECO:0000256" key="6">
    <source>
        <dbReference type="ARBA" id="ARBA00022723"/>
    </source>
</evidence>
<dbReference type="InterPro" id="IPR050083">
    <property type="entry name" value="HtpX_protease"/>
</dbReference>
<dbReference type="NCBIfam" id="NF002826">
    <property type="entry name" value="PRK03001.1"/>
    <property type="match status" value="1"/>
</dbReference>
<name>A4BTC7_9GAMM</name>
<reference evidence="14 15" key="1">
    <citation type="submission" date="2006-02" db="EMBL/GenBank/DDBJ databases">
        <authorList>
            <person name="Waterbury J."/>
            <person name="Ferriera S."/>
            <person name="Johnson J."/>
            <person name="Kravitz S."/>
            <person name="Halpern A."/>
            <person name="Remington K."/>
            <person name="Beeson K."/>
            <person name="Tran B."/>
            <person name="Rogers Y.-H."/>
            <person name="Friedman R."/>
            <person name="Venter J.C."/>
        </authorList>
    </citation>
    <scope>NUCLEOTIDE SEQUENCE [LARGE SCALE GENOMIC DNA]</scope>
    <source>
        <strain evidence="14 15">Nb-231</strain>
    </source>
</reference>
<feature type="binding site" evidence="12">
    <location>
        <position position="207"/>
    </location>
    <ligand>
        <name>Zn(2+)</name>
        <dbReference type="ChEBI" id="CHEBI:29105"/>
        <note>catalytic</note>
    </ligand>
</feature>
<keyword evidence="4 12" id="KW-0645">Protease</keyword>
<dbReference type="AlphaFoldDB" id="A4BTC7"/>
<feature type="transmembrane region" description="Helical" evidence="12">
    <location>
        <begin position="31"/>
        <end position="48"/>
    </location>
</feature>
<dbReference type="EMBL" id="AAOF01000013">
    <property type="protein sequence ID" value="EAR21029.1"/>
    <property type="molecule type" value="Genomic_DNA"/>
</dbReference>
<dbReference type="InterPro" id="IPR022919">
    <property type="entry name" value="Pept_M48_protease_HtpX"/>
</dbReference>
<keyword evidence="3 12" id="KW-1003">Cell membrane</keyword>
<dbReference type="Proteomes" id="UP000003374">
    <property type="component" value="Unassembled WGS sequence"/>
</dbReference>
<feature type="transmembrane region" description="Helical" evidence="12">
    <location>
        <begin position="141"/>
        <end position="160"/>
    </location>
</feature>
<gene>
    <name evidence="12" type="primary">htpX</name>
    <name evidence="14" type="ORF">NB231_07662</name>
</gene>
<feature type="transmembrane region" description="Helical" evidence="12">
    <location>
        <begin position="180"/>
        <end position="198"/>
    </location>
</feature>
<dbReference type="Gene3D" id="3.30.2010.10">
    <property type="entry name" value="Metalloproteases ('zincins'), catalytic domain"/>
    <property type="match status" value="1"/>
</dbReference>
<keyword evidence="12" id="KW-0346">Stress response</keyword>
<organism evidence="14 15">
    <name type="scientific">Nitrococcus mobilis Nb-231</name>
    <dbReference type="NCBI Taxonomy" id="314278"/>
    <lineage>
        <taxon>Bacteria</taxon>
        <taxon>Pseudomonadati</taxon>
        <taxon>Pseudomonadota</taxon>
        <taxon>Gammaproteobacteria</taxon>
        <taxon>Chromatiales</taxon>
        <taxon>Ectothiorhodospiraceae</taxon>
        <taxon>Nitrococcus</taxon>
    </lineage>
</organism>
<dbReference type="PANTHER" id="PTHR43221">
    <property type="entry name" value="PROTEASE HTPX"/>
    <property type="match status" value="1"/>
</dbReference>
<evidence type="ECO:0000313" key="15">
    <source>
        <dbReference type="Proteomes" id="UP000003374"/>
    </source>
</evidence>
<comment type="cofactor">
    <cofactor evidence="12">
        <name>Zn(2+)</name>
        <dbReference type="ChEBI" id="CHEBI:29105"/>
    </cofactor>
    <text evidence="12">Binds 1 zinc ion per subunit.</text>
</comment>
<keyword evidence="5 12" id="KW-0812">Transmembrane</keyword>
<feature type="active site" evidence="12">
    <location>
        <position position="131"/>
    </location>
</feature>
<dbReference type="GO" id="GO:0005886">
    <property type="term" value="C:plasma membrane"/>
    <property type="evidence" value="ECO:0007669"/>
    <property type="project" value="UniProtKB-SubCell"/>
</dbReference>
<dbReference type="GO" id="GO:0008270">
    <property type="term" value="F:zinc ion binding"/>
    <property type="evidence" value="ECO:0007669"/>
    <property type="project" value="UniProtKB-UniRule"/>
</dbReference>
<comment type="subcellular location">
    <subcellularLocation>
        <location evidence="1 12">Cell membrane</location>
        <topology evidence="1 12">Multi-pass membrane protein</topology>
    </subcellularLocation>
</comment>
<sequence length="286" mass="30619">MNTLRTTVLLASLTALLLIAGKALGGNGGMVVALVLAMVMNFGSYWFSDKLVLRMYRAQPVGPGTAPELYSIVEDLARRAQMPMPAVYIVESDTPNAFATGRNPEHAAVAATTGLLRIMNREELIGVLAHELSHVRHRDTLVSAIAATLAGAITMLANMAQWMLLFGGLRGNDNEQGGGGVFGALVMMILAPLAAMLIQMAVSRSREFGADQGGAELTGNPLWLASALRKLEQANQRAPMQTAANHPATAHLFIVNPLSGLRLARLFTTHPSTEERIRRLEAMARG</sequence>
<protein>
    <recommendedName>
        <fullName evidence="12">Protease HtpX</fullName>
        <ecNumber evidence="12">3.4.24.-</ecNumber>
    </recommendedName>
    <alternativeName>
        <fullName evidence="12">Heat shock protein HtpX</fullName>
    </alternativeName>
</protein>
<comment type="caution">
    <text evidence="14">The sequence shown here is derived from an EMBL/GenBank/DDBJ whole genome shotgun (WGS) entry which is preliminary data.</text>
</comment>
<evidence type="ECO:0000256" key="11">
    <source>
        <dbReference type="ARBA" id="ARBA00023136"/>
    </source>
</evidence>
<evidence type="ECO:0000256" key="2">
    <source>
        <dbReference type="ARBA" id="ARBA00009779"/>
    </source>
</evidence>
<keyword evidence="15" id="KW-1185">Reference proteome</keyword>
<evidence type="ECO:0000259" key="13">
    <source>
        <dbReference type="Pfam" id="PF01435"/>
    </source>
</evidence>
<dbReference type="eggNOG" id="COG0501">
    <property type="taxonomic scope" value="Bacteria"/>
</dbReference>
<feature type="domain" description="Peptidase M48" evidence="13">
    <location>
        <begin position="65"/>
        <end position="283"/>
    </location>
</feature>
<keyword evidence="10 12" id="KW-0482">Metalloprotease</keyword>
<evidence type="ECO:0000256" key="12">
    <source>
        <dbReference type="HAMAP-Rule" id="MF_00188"/>
    </source>
</evidence>
<evidence type="ECO:0000256" key="8">
    <source>
        <dbReference type="ARBA" id="ARBA00022833"/>
    </source>
</evidence>
<dbReference type="CDD" id="cd07336">
    <property type="entry name" value="M48B_HtpX_like"/>
    <property type="match status" value="1"/>
</dbReference>
<feature type="binding site" evidence="12">
    <location>
        <position position="134"/>
    </location>
    <ligand>
        <name>Zn(2+)</name>
        <dbReference type="ChEBI" id="CHEBI:29105"/>
        <note>catalytic</note>
    </ligand>
</feature>
<accession>A4BTC7</accession>
<keyword evidence="6 12" id="KW-0479">Metal-binding</keyword>
<proteinExistence type="inferred from homology"/>
<evidence type="ECO:0000256" key="1">
    <source>
        <dbReference type="ARBA" id="ARBA00004651"/>
    </source>
</evidence>
<keyword evidence="7 12" id="KW-0378">Hydrolase</keyword>
<evidence type="ECO:0000256" key="4">
    <source>
        <dbReference type="ARBA" id="ARBA00022670"/>
    </source>
</evidence>
<feature type="binding site" evidence="12">
    <location>
        <position position="130"/>
    </location>
    <ligand>
        <name>Zn(2+)</name>
        <dbReference type="ChEBI" id="CHEBI:29105"/>
        <note>catalytic</note>
    </ligand>
</feature>
<evidence type="ECO:0000256" key="7">
    <source>
        <dbReference type="ARBA" id="ARBA00022801"/>
    </source>
</evidence>
<dbReference type="Pfam" id="PF01435">
    <property type="entry name" value="Peptidase_M48"/>
    <property type="match status" value="1"/>
</dbReference>
<comment type="similarity">
    <text evidence="2 12">Belongs to the peptidase M48B family.</text>
</comment>
<dbReference type="InterPro" id="IPR001915">
    <property type="entry name" value="Peptidase_M48"/>
</dbReference>
<dbReference type="GO" id="GO:0004222">
    <property type="term" value="F:metalloendopeptidase activity"/>
    <property type="evidence" value="ECO:0007669"/>
    <property type="project" value="UniProtKB-UniRule"/>
</dbReference>
<dbReference type="OrthoDB" id="15218at2"/>
<evidence type="ECO:0000256" key="9">
    <source>
        <dbReference type="ARBA" id="ARBA00022989"/>
    </source>
</evidence>
<evidence type="ECO:0000256" key="10">
    <source>
        <dbReference type="ARBA" id="ARBA00023049"/>
    </source>
</evidence>
<evidence type="ECO:0000256" key="3">
    <source>
        <dbReference type="ARBA" id="ARBA00022475"/>
    </source>
</evidence>
<evidence type="ECO:0000313" key="14">
    <source>
        <dbReference type="EMBL" id="EAR21029.1"/>
    </source>
</evidence>
<keyword evidence="11 12" id="KW-0472">Membrane</keyword>